<keyword evidence="1" id="KW-0472">Membrane</keyword>
<dbReference type="KEGG" id="nhu:H0264_32475"/>
<feature type="transmembrane region" description="Helical" evidence="1">
    <location>
        <begin position="175"/>
        <end position="196"/>
    </location>
</feature>
<keyword evidence="1" id="KW-1133">Transmembrane helix</keyword>
<evidence type="ECO:0000313" key="3">
    <source>
        <dbReference type="Proteomes" id="UP000515512"/>
    </source>
</evidence>
<gene>
    <name evidence="2" type="ORF">H0264_32475</name>
</gene>
<reference evidence="2 3" key="1">
    <citation type="submission" date="2020-07" db="EMBL/GenBank/DDBJ databases">
        <authorList>
            <person name="Zhuang K."/>
            <person name="Ran Y."/>
        </authorList>
    </citation>
    <scope>NUCLEOTIDE SEQUENCE [LARGE SCALE GENOMIC DNA]</scope>
    <source>
        <strain evidence="2 3">WCH-YHL-001</strain>
    </source>
</reference>
<sequence length="445" mass="47730">MLWVSAVAFGVAWWLGLYLMARDSRKPVLRRAGIGLLAYAAAVVGDAVAVNGTWFDGIRLVLVCLPALAWTGVFIRLLPDRFVERADRLWRLALVPACALLAMPAAAGFLPAGYFLGALAVAALLVTMLAVMLRYDFAVGPHRSVAGLLTVGALMFGLSASLILVGFHALPRTAMLSAVAVDLVLLGIGIAVLDAFDEGEALRADMVRSLLVSALTAAVFGGQAAVAIVLAGERTPLLALLFGAVAAAIAMQVLNAPLQASVDRLAFTSPQLRQERSELRTAAEALPRKEAETGLAALGEDEFARLTRRALSHYADLGKLVSSPLIDLPAIDARLAGRDATGPLDRAAELKALLSESITHLKPRTGEDFGTSEEWRHYNSVYFYYVAGIRPYSVRTKRTDLDPVSRRALAWFVDQVPERTLHNWQNAAARMIAAQLRSGIDSLPS</sequence>
<dbReference type="EMBL" id="CP059399">
    <property type="protein sequence ID" value="QLY29879.1"/>
    <property type="molecule type" value="Genomic_DNA"/>
</dbReference>
<evidence type="ECO:0000256" key="1">
    <source>
        <dbReference type="SAM" id="Phobius"/>
    </source>
</evidence>
<dbReference type="AlphaFoldDB" id="A0A7D6ZFS5"/>
<feature type="transmembrane region" description="Helical" evidence="1">
    <location>
        <begin position="208"/>
        <end position="231"/>
    </location>
</feature>
<feature type="transmembrane region" description="Helical" evidence="1">
    <location>
        <begin position="58"/>
        <end position="77"/>
    </location>
</feature>
<feature type="transmembrane region" description="Helical" evidence="1">
    <location>
        <begin position="89"/>
        <end position="107"/>
    </location>
</feature>
<feature type="transmembrane region" description="Helical" evidence="1">
    <location>
        <begin position="145"/>
        <end position="169"/>
    </location>
</feature>
<dbReference type="Proteomes" id="UP000515512">
    <property type="component" value="Chromosome"/>
</dbReference>
<accession>A0A7D6ZFS5</accession>
<name>A0A7D6ZFS5_9NOCA</name>
<proteinExistence type="predicted"/>
<feature type="transmembrane region" description="Helical" evidence="1">
    <location>
        <begin position="33"/>
        <end position="52"/>
    </location>
</feature>
<feature type="transmembrane region" description="Helical" evidence="1">
    <location>
        <begin position="237"/>
        <end position="254"/>
    </location>
</feature>
<dbReference type="RefSeq" id="WP_181581081.1">
    <property type="nucleotide sequence ID" value="NZ_CP059399.1"/>
</dbReference>
<feature type="transmembrane region" description="Helical" evidence="1">
    <location>
        <begin position="6"/>
        <end position="21"/>
    </location>
</feature>
<feature type="transmembrane region" description="Helical" evidence="1">
    <location>
        <begin position="113"/>
        <end position="133"/>
    </location>
</feature>
<evidence type="ECO:0000313" key="2">
    <source>
        <dbReference type="EMBL" id="QLY29879.1"/>
    </source>
</evidence>
<organism evidence="2 3">
    <name type="scientific">Nocardia huaxiensis</name>
    <dbReference type="NCBI Taxonomy" id="2755382"/>
    <lineage>
        <taxon>Bacteria</taxon>
        <taxon>Bacillati</taxon>
        <taxon>Actinomycetota</taxon>
        <taxon>Actinomycetes</taxon>
        <taxon>Mycobacteriales</taxon>
        <taxon>Nocardiaceae</taxon>
        <taxon>Nocardia</taxon>
    </lineage>
</organism>
<keyword evidence="3" id="KW-1185">Reference proteome</keyword>
<keyword evidence="1" id="KW-0812">Transmembrane</keyword>
<protein>
    <submittedName>
        <fullName evidence="2">Uncharacterized protein</fullName>
    </submittedName>
</protein>